<dbReference type="Proteomes" id="UP001522868">
    <property type="component" value="Unassembled WGS sequence"/>
</dbReference>
<reference evidence="1 2" key="1">
    <citation type="submission" date="2022-04" db="EMBL/GenBank/DDBJ databases">
        <title>Streptomyces sp. nov. LCR6-01 isolated from Lichen of Dirinaria sp.</title>
        <authorList>
            <person name="Kanchanasin P."/>
            <person name="Tanasupawat S."/>
            <person name="Phongsopitanun W."/>
        </authorList>
    </citation>
    <scope>NUCLEOTIDE SEQUENCE [LARGE SCALE GENOMIC DNA]</scope>
    <source>
        <strain evidence="1 2">LCR6-01</strain>
    </source>
</reference>
<evidence type="ECO:0000313" key="1">
    <source>
        <dbReference type="EMBL" id="MCK8678678.1"/>
    </source>
</evidence>
<comment type="caution">
    <text evidence="1">The sequence shown here is derived from an EMBL/GenBank/DDBJ whole genome shotgun (WGS) entry which is preliminary data.</text>
</comment>
<evidence type="ECO:0000313" key="2">
    <source>
        <dbReference type="Proteomes" id="UP001522868"/>
    </source>
</evidence>
<protein>
    <submittedName>
        <fullName evidence="1">Uncharacterized protein</fullName>
    </submittedName>
</protein>
<dbReference type="RefSeq" id="WP_248634329.1">
    <property type="nucleotide sequence ID" value="NZ_JALPTH010000013.1"/>
</dbReference>
<dbReference type="EMBL" id="JALPTH010000013">
    <property type="protein sequence ID" value="MCK8678678.1"/>
    <property type="molecule type" value="Genomic_DNA"/>
</dbReference>
<accession>A0ABT0IBJ3</accession>
<sequence>MAEVVDADELLRRIRVARDWAREEEERAPQGAGAAYTAVRRALDKIIDPHAE</sequence>
<gene>
    <name evidence="1" type="ORF">M1O15_15030</name>
</gene>
<keyword evidence="2" id="KW-1185">Reference proteome</keyword>
<organism evidence="1 2">
    <name type="scientific">Streptomyces lichenis</name>
    <dbReference type="NCBI Taxonomy" id="2306967"/>
    <lineage>
        <taxon>Bacteria</taxon>
        <taxon>Bacillati</taxon>
        <taxon>Actinomycetota</taxon>
        <taxon>Actinomycetes</taxon>
        <taxon>Kitasatosporales</taxon>
        <taxon>Streptomycetaceae</taxon>
        <taxon>Streptomyces</taxon>
    </lineage>
</organism>
<proteinExistence type="predicted"/>
<name>A0ABT0IBJ3_9ACTN</name>